<name>A0ABY9QCB7_GEOTD</name>
<feature type="region of interest" description="Disordered" evidence="1">
    <location>
        <begin position="139"/>
        <end position="167"/>
    </location>
</feature>
<feature type="compositionally biased region" description="Polar residues" evidence="1">
    <location>
        <begin position="158"/>
        <end position="167"/>
    </location>
</feature>
<proteinExistence type="predicted"/>
<accession>A0ABY9QCB7</accession>
<dbReference type="CDD" id="cd13441">
    <property type="entry name" value="CamS_repeat_1"/>
    <property type="match status" value="1"/>
</dbReference>
<gene>
    <name evidence="2" type="ORF">HSX42_01635</name>
</gene>
<keyword evidence="3" id="KW-1185">Reference proteome</keyword>
<dbReference type="RefSeq" id="WP_011886692.1">
    <property type="nucleotide sequence ID" value="NZ_CP017690.1"/>
</dbReference>
<dbReference type="PIRSF" id="PIRSF012509">
    <property type="entry name" value="CamS"/>
    <property type="match status" value="1"/>
</dbReference>
<evidence type="ECO:0000256" key="1">
    <source>
        <dbReference type="SAM" id="MobiDB-lite"/>
    </source>
</evidence>
<reference evidence="2 3" key="1">
    <citation type="submission" date="2023-08" db="EMBL/GenBank/DDBJ databases">
        <title>Complete genome sequence of Geobacillus thermodenitrificans K1041, a genetically tractable strain representative of the genus Geobacillus.</title>
        <authorList>
            <person name="Kani S."/>
            <person name="Suzuki H."/>
        </authorList>
    </citation>
    <scope>NUCLEOTIDE SEQUENCE [LARGE SCALE GENOMIC DNA]</scope>
    <source>
        <strain evidence="2 3">K1041</strain>
    </source>
</reference>
<feature type="compositionally biased region" description="Basic and acidic residues" evidence="1">
    <location>
        <begin position="139"/>
        <end position="150"/>
    </location>
</feature>
<dbReference type="Gene3D" id="3.10.570.10">
    <property type="entry name" value="sex pheromone staph- cam373 precursor domain"/>
    <property type="match status" value="1"/>
</dbReference>
<evidence type="ECO:0000313" key="2">
    <source>
        <dbReference type="EMBL" id="WMV76552.1"/>
    </source>
</evidence>
<dbReference type="CDD" id="cd13440">
    <property type="entry name" value="CamS_repeat_2"/>
    <property type="match status" value="1"/>
</dbReference>
<protein>
    <submittedName>
        <fullName evidence="2">CamS family sex pheromone protein</fullName>
    </submittedName>
</protein>
<organism evidence="2 3">
    <name type="scientific">Geobacillus thermodenitrificans</name>
    <dbReference type="NCBI Taxonomy" id="33940"/>
    <lineage>
        <taxon>Bacteria</taxon>
        <taxon>Bacillati</taxon>
        <taxon>Bacillota</taxon>
        <taxon>Bacilli</taxon>
        <taxon>Bacillales</taxon>
        <taxon>Anoxybacillaceae</taxon>
        <taxon>Geobacillus</taxon>
    </lineage>
</organism>
<dbReference type="InterPro" id="IPR011426">
    <property type="entry name" value="CamS"/>
</dbReference>
<evidence type="ECO:0000313" key="3">
    <source>
        <dbReference type="Proteomes" id="UP001297580"/>
    </source>
</evidence>
<dbReference type="EMBL" id="CP133461">
    <property type="protein sequence ID" value="WMV76552.1"/>
    <property type="molecule type" value="Genomic_DNA"/>
</dbReference>
<dbReference type="Pfam" id="PF07537">
    <property type="entry name" value="CamS"/>
    <property type="match status" value="1"/>
</dbReference>
<sequence>MKRISIISSLVACRWIKRARKRLAVLGLASFCLLSACAPKFDQGEEVVQNKGSKEQEAVIPKYNISDSYYRVVLPFKPSGARGQVVGDLNTRLDVDEFETGLMRLASEQFPTDDYLFQEGQYLDGKTVNKWLERKRTSNQLKEEKMKPEDNIGLNPPISDTGTNEQKNKQSPIYLASILEHDYLVKVDNDKVKLGGVAIGLALNSVHYYSTEQGYPREVKIKDDVIEREGKQIAAEVLKRLRNIKGLGSVPITIALYKQAPRSSVTPGHFFAVTHVDEGSNTIDKWEAVNEEYYLFPSDEAEKNHRDDWLKFNNFKSDVEDFFPNYTGIVGKGLYVNDQLQKLTINITIPFYGKMEVIGFTQYVTGLVMEKFPDYITVNVYISSTGQPESLIVRQAKVNEPFVHIYR</sequence>
<dbReference type="Proteomes" id="UP001297580">
    <property type="component" value="Chromosome"/>
</dbReference>